<feature type="region of interest" description="Disordered" evidence="5">
    <location>
        <begin position="532"/>
        <end position="558"/>
    </location>
</feature>
<name>A0A183UDZ8_TOXCA</name>
<evidence type="ECO:0000313" key="11">
    <source>
        <dbReference type="WBParaSite" id="TCNE_0000671801-mRNA-1"/>
    </source>
</evidence>
<dbReference type="InterPro" id="IPR000483">
    <property type="entry name" value="Cys-rich_flank_reg_C"/>
</dbReference>
<dbReference type="PANTHER" id="PTHR24366">
    <property type="entry name" value="IG(IMMUNOGLOBULIN) AND LRR(LEUCINE RICH REPEAT) DOMAINS"/>
    <property type="match status" value="1"/>
</dbReference>
<keyword evidence="2 7" id="KW-0732">Signal</keyword>
<dbReference type="InterPro" id="IPR003599">
    <property type="entry name" value="Ig_sub"/>
</dbReference>
<evidence type="ECO:0000313" key="10">
    <source>
        <dbReference type="Proteomes" id="UP000050794"/>
    </source>
</evidence>
<feature type="signal peptide" evidence="7">
    <location>
        <begin position="1"/>
        <end position="16"/>
    </location>
</feature>
<dbReference type="SMART" id="SM00369">
    <property type="entry name" value="LRR_TYP"/>
    <property type="match status" value="3"/>
</dbReference>
<accession>A0A183UDZ8</accession>
<dbReference type="Gene3D" id="3.80.10.10">
    <property type="entry name" value="Ribonuclease Inhibitor"/>
    <property type="match status" value="1"/>
</dbReference>
<feature type="compositionally biased region" description="Basic and acidic residues" evidence="5">
    <location>
        <begin position="537"/>
        <end position="558"/>
    </location>
</feature>
<gene>
    <name evidence="9" type="ORF">TCNE_LOCUS6718</name>
</gene>
<dbReference type="SUPFAM" id="SSF52058">
    <property type="entry name" value="L domain-like"/>
    <property type="match status" value="1"/>
</dbReference>
<dbReference type="InterPro" id="IPR036179">
    <property type="entry name" value="Ig-like_dom_sf"/>
</dbReference>
<feature type="domain" description="Ig-like" evidence="8">
    <location>
        <begin position="271"/>
        <end position="368"/>
    </location>
</feature>
<dbReference type="Pfam" id="PF13927">
    <property type="entry name" value="Ig_3"/>
    <property type="match status" value="1"/>
</dbReference>
<evidence type="ECO:0000259" key="8">
    <source>
        <dbReference type="PROSITE" id="PS50835"/>
    </source>
</evidence>
<dbReference type="SMART" id="SM00408">
    <property type="entry name" value="IGc2"/>
    <property type="match status" value="1"/>
</dbReference>
<evidence type="ECO:0000256" key="7">
    <source>
        <dbReference type="SAM" id="SignalP"/>
    </source>
</evidence>
<dbReference type="SMART" id="SM00409">
    <property type="entry name" value="IG"/>
    <property type="match status" value="1"/>
</dbReference>
<dbReference type="InterPro" id="IPR007110">
    <property type="entry name" value="Ig-like_dom"/>
</dbReference>
<evidence type="ECO:0000256" key="2">
    <source>
        <dbReference type="ARBA" id="ARBA00022729"/>
    </source>
</evidence>
<keyword evidence="6" id="KW-0472">Membrane</keyword>
<dbReference type="CDD" id="cd00096">
    <property type="entry name" value="Ig"/>
    <property type="match status" value="1"/>
</dbReference>
<reference evidence="11" key="1">
    <citation type="submission" date="2016-06" db="UniProtKB">
        <authorList>
            <consortium name="WormBaseParasite"/>
        </authorList>
    </citation>
    <scope>IDENTIFICATION</scope>
</reference>
<dbReference type="InterPro" id="IPR003591">
    <property type="entry name" value="Leu-rich_rpt_typical-subtyp"/>
</dbReference>
<dbReference type="Pfam" id="PF13855">
    <property type="entry name" value="LRR_8"/>
    <property type="match status" value="2"/>
</dbReference>
<dbReference type="PROSITE" id="PS51450">
    <property type="entry name" value="LRR"/>
    <property type="match status" value="1"/>
</dbReference>
<evidence type="ECO:0000313" key="9">
    <source>
        <dbReference type="EMBL" id="VDM38039.1"/>
    </source>
</evidence>
<dbReference type="WBParaSite" id="TCNE_0000671801-mRNA-1">
    <property type="protein sequence ID" value="TCNE_0000671801-mRNA-1"/>
    <property type="gene ID" value="TCNE_0000671801"/>
</dbReference>
<keyword evidence="10" id="KW-1185">Reference proteome</keyword>
<dbReference type="PANTHER" id="PTHR24366:SF96">
    <property type="entry name" value="LEUCINE RICH REPEAT CONTAINING 53"/>
    <property type="match status" value="1"/>
</dbReference>
<dbReference type="SUPFAM" id="SSF48726">
    <property type="entry name" value="Immunoglobulin"/>
    <property type="match status" value="1"/>
</dbReference>
<evidence type="ECO:0000256" key="1">
    <source>
        <dbReference type="ARBA" id="ARBA00022614"/>
    </source>
</evidence>
<feature type="chain" id="PRO_5044553119" evidence="7">
    <location>
        <begin position="17"/>
        <end position="587"/>
    </location>
</feature>
<evidence type="ECO:0000256" key="5">
    <source>
        <dbReference type="SAM" id="MobiDB-lite"/>
    </source>
</evidence>
<dbReference type="EMBL" id="UYWY01019542">
    <property type="protein sequence ID" value="VDM38039.1"/>
    <property type="molecule type" value="Genomic_DNA"/>
</dbReference>
<dbReference type="Gene3D" id="2.60.40.10">
    <property type="entry name" value="Immunoglobulins"/>
    <property type="match status" value="1"/>
</dbReference>
<proteinExistence type="predicted"/>
<dbReference type="InterPro" id="IPR001611">
    <property type="entry name" value="Leu-rich_rpt"/>
</dbReference>
<dbReference type="SMART" id="SM00082">
    <property type="entry name" value="LRRCT"/>
    <property type="match status" value="1"/>
</dbReference>
<feature type="transmembrane region" description="Helical" evidence="6">
    <location>
        <begin position="446"/>
        <end position="470"/>
    </location>
</feature>
<sequence length="587" mass="65643">MLFVPLWFCTLPAVLSLRCRFFSQNNRPIYECLNVSVFGTEATLSGSVTASGYSRGTILPTVPPGTMTFKIAHTRIKTLVRVGNPEIVTLKLNFCELRAVAADAFAQSTNLKQIDLSHNLLTHFSFDSLAFSPSFSGPPTSGGILQVERLVLAYNRFETIPDLSALHALRDLDISHNQIVRIPDGSLLLPRLEWIDLSHNLLARVQRLQFGGALRIVELDANPWNCDCALRDFVAFQRETLISRSLRCQQPPPLRGMKWDDLALSDFACGPEVRHPLHEVISTTSGDIVTMTCEVAGDPTPTVFWRHNHSTIPLKSDTRTSITAKQHEHATLSGKPTTVHALIVTSFLLFRLINAVTTEDENTYWCVARAGYNMIRKRFDLFVLSPQLEMPSNTDFRDLFNGGAEFSSSKHEEEMPLQDEDGSQERKRDGKEADGVQTVLARQHPVWTVVLISVVVLACILLLAFCIFVFRMHMITPEDRNGDQKRFIVGEQVVTQDGASKHNTTTKGALPIVRLHNVDDGVRTELLNHSAPLEDVTAQRENESTQVVRKDSSEPHCRSRLDEWTPKAPLAQYDTDTSVLPIVQTSL</sequence>
<keyword evidence="1" id="KW-0433">Leucine-rich repeat</keyword>
<evidence type="ECO:0000256" key="6">
    <source>
        <dbReference type="SAM" id="Phobius"/>
    </source>
</evidence>
<dbReference type="Proteomes" id="UP000050794">
    <property type="component" value="Unassembled WGS sequence"/>
</dbReference>
<evidence type="ECO:0000256" key="3">
    <source>
        <dbReference type="ARBA" id="ARBA00022737"/>
    </source>
</evidence>
<feature type="region of interest" description="Disordered" evidence="5">
    <location>
        <begin position="407"/>
        <end position="431"/>
    </location>
</feature>
<reference evidence="9 10" key="2">
    <citation type="submission" date="2018-11" db="EMBL/GenBank/DDBJ databases">
        <authorList>
            <consortium name="Pathogen Informatics"/>
        </authorList>
    </citation>
    <scope>NUCLEOTIDE SEQUENCE [LARGE SCALE GENOMIC DNA]</scope>
</reference>
<dbReference type="PROSITE" id="PS50835">
    <property type="entry name" value="IG_LIKE"/>
    <property type="match status" value="1"/>
</dbReference>
<evidence type="ECO:0000256" key="4">
    <source>
        <dbReference type="ARBA" id="ARBA00023157"/>
    </source>
</evidence>
<protein>
    <submittedName>
        <fullName evidence="11">Leucine-rich repeat-containing protein 24</fullName>
    </submittedName>
</protein>
<keyword evidence="6" id="KW-1133">Transmembrane helix</keyword>
<dbReference type="InterPro" id="IPR003598">
    <property type="entry name" value="Ig_sub2"/>
</dbReference>
<keyword evidence="6" id="KW-0812">Transmembrane</keyword>
<dbReference type="InterPro" id="IPR013783">
    <property type="entry name" value="Ig-like_fold"/>
</dbReference>
<dbReference type="AlphaFoldDB" id="A0A183UDZ8"/>
<keyword evidence="3" id="KW-0677">Repeat</keyword>
<dbReference type="InterPro" id="IPR032675">
    <property type="entry name" value="LRR_dom_sf"/>
</dbReference>
<organism evidence="10 11">
    <name type="scientific">Toxocara canis</name>
    <name type="common">Canine roundworm</name>
    <dbReference type="NCBI Taxonomy" id="6265"/>
    <lineage>
        <taxon>Eukaryota</taxon>
        <taxon>Metazoa</taxon>
        <taxon>Ecdysozoa</taxon>
        <taxon>Nematoda</taxon>
        <taxon>Chromadorea</taxon>
        <taxon>Rhabditida</taxon>
        <taxon>Spirurina</taxon>
        <taxon>Ascaridomorpha</taxon>
        <taxon>Ascaridoidea</taxon>
        <taxon>Toxocaridae</taxon>
        <taxon>Toxocara</taxon>
    </lineage>
</organism>
<keyword evidence="4" id="KW-1015">Disulfide bond</keyword>